<reference evidence="9" key="1">
    <citation type="submission" date="2023-06" db="EMBL/GenBank/DDBJ databases">
        <title>Genome-scale phylogeny and comparative genomics of the fungal order Sordariales.</title>
        <authorList>
            <consortium name="Lawrence Berkeley National Laboratory"/>
            <person name="Hensen N."/>
            <person name="Bonometti L."/>
            <person name="Westerberg I."/>
            <person name="Brannstrom I.O."/>
            <person name="Guillou S."/>
            <person name="Cros-Aarteil S."/>
            <person name="Calhoun S."/>
            <person name="Haridas S."/>
            <person name="Kuo A."/>
            <person name="Mondo S."/>
            <person name="Pangilinan J."/>
            <person name="Riley R."/>
            <person name="Labutti K."/>
            <person name="Andreopoulos B."/>
            <person name="Lipzen A."/>
            <person name="Chen C."/>
            <person name="Yanf M."/>
            <person name="Daum C."/>
            <person name="Ng V."/>
            <person name="Clum A."/>
            <person name="Steindorff A."/>
            <person name="Ohm R."/>
            <person name="Martin F."/>
            <person name="Silar P."/>
            <person name="Natvig D."/>
            <person name="Lalanne C."/>
            <person name="Gautier V."/>
            <person name="Ament-Velasquez S.L."/>
            <person name="Kruys A."/>
            <person name="Hutchinson M.I."/>
            <person name="Powell A.J."/>
            <person name="Barry K."/>
            <person name="Miller A.N."/>
            <person name="Grigoriev I.V."/>
            <person name="Debuchy R."/>
            <person name="Gladieux P."/>
            <person name="Thoren M.H."/>
            <person name="Johannesson H."/>
        </authorList>
    </citation>
    <scope>NUCLEOTIDE SEQUENCE</scope>
    <source>
        <strain evidence="9">SMH2532-1</strain>
    </source>
</reference>
<keyword evidence="4" id="KW-1133">Transmembrane helix</keyword>
<evidence type="ECO:0000256" key="8">
    <source>
        <dbReference type="ARBA" id="ARBA00035112"/>
    </source>
</evidence>
<sequence>MILNLAESAQTIFVTPEEKDALGLDLWLDPETGLYMADLSVFHDIHCLDFVRRNIPGYSSLDNITRMHFDHCFDGIRLSLMCAGDMTMIPVRWSERRGWILPVFDIDHTCRDYEGLKEWSLGRDASDPDRYPQVAAKINAERMRANAARRRNTP</sequence>
<comment type="pathway">
    <text evidence="2">Mycotoxin biosynthesis.</text>
</comment>
<name>A0AA39Y8H6_9PEZI</name>
<dbReference type="Pfam" id="PF11807">
    <property type="entry name" value="UstYa"/>
    <property type="match status" value="1"/>
</dbReference>
<dbReference type="AlphaFoldDB" id="A0AA39Y8H6"/>
<evidence type="ECO:0000256" key="4">
    <source>
        <dbReference type="ARBA" id="ARBA00022989"/>
    </source>
</evidence>
<evidence type="ECO:0000256" key="6">
    <source>
        <dbReference type="ARBA" id="ARBA00023136"/>
    </source>
</evidence>
<comment type="subcellular location">
    <subcellularLocation>
        <location evidence="1">Membrane</location>
        <topology evidence="1">Single-pass membrane protein</topology>
    </subcellularLocation>
</comment>
<dbReference type="PANTHER" id="PTHR33365:SF4">
    <property type="entry name" value="CYCLOCHLOROTINE BIOSYNTHESIS PROTEIN O"/>
    <property type="match status" value="1"/>
</dbReference>
<evidence type="ECO:0000313" key="10">
    <source>
        <dbReference type="Proteomes" id="UP001174936"/>
    </source>
</evidence>
<comment type="caution">
    <text evidence="9">The sequence shown here is derived from an EMBL/GenBank/DDBJ whole genome shotgun (WGS) entry which is preliminary data.</text>
</comment>
<dbReference type="PANTHER" id="PTHR33365">
    <property type="entry name" value="YALI0B05434P"/>
    <property type="match status" value="1"/>
</dbReference>
<keyword evidence="7" id="KW-0325">Glycoprotein</keyword>
<comment type="similarity">
    <text evidence="8">Belongs to the ustYa family.</text>
</comment>
<keyword evidence="5" id="KW-0843">Virulence</keyword>
<dbReference type="Proteomes" id="UP001174936">
    <property type="component" value="Unassembled WGS sequence"/>
</dbReference>
<dbReference type="InterPro" id="IPR021765">
    <property type="entry name" value="UstYa-like"/>
</dbReference>
<dbReference type="GO" id="GO:0016020">
    <property type="term" value="C:membrane"/>
    <property type="evidence" value="ECO:0007669"/>
    <property type="project" value="UniProtKB-SubCell"/>
</dbReference>
<keyword evidence="3" id="KW-0812">Transmembrane</keyword>
<keyword evidence="10" id="KW-1185">Reference proteome</keyword>
<gene>
    <name evidence="9" type="ORF">B0T16DRAFT_324332</name>
</gene>
<evidence type="ECO:0000256" key="5">
    <source>
        <dbReference type="ARBA" id="ARBA00023026"/>
    </source>
</evidence>
<keyword evidence="6" id="KW-0472">Membrane</keyword>
<proteinExistence type="inferred from homology"/>
<evidence type="ECO:0000256" key="1">
    <source>
        <dbReference type="ARBA" id="ARBA00004167"/>
    </source>
</evidence>
<evidence type="ECO:0000256" key="3">
    <source>
        <dbReference type="ARBA" id="ARBA00022692"/>
    </source>
</evidence>
<accession>A0AA39Y8H6</accession>
<dbReference type="GO" id="GO:0043386">
    <property type="term" value="P:mycotoxin biosynthetic process"/>
    <property type="evidence" value="ECO:0007669"/>
    <property type="project" value="InterPro"/>
</dbReference>
<dbReference type="EMBL" id="JAULSV010000003">
    <property type="protein sequence ID" value="KAK0648001.1"/>
    <property type="molecule type" value="Genomic_DNA"/>
</dbReference>
<organism evidence="9 10">
    <name type="scientific">Cercophora newfieldiana</name>
    <dbReference type="NCBI Taxonomy" id="92897"/>
    <lineage>
        <taxon>Eukaryota</taxon>
        <taxon>Fungi</taxon>
        <taxon>Dikarya</taxon>
        <taxon>Ascomycota</taxon>
        <taxon>Pezizomycotina</taxon>
        <taxon>Sordariomycetes</taxon>
        <taxon>Sordariomycetidae</taxon>
        <taxon>Sordariales</taxon>
        <taxon>Lasiosphaeriaceae</taxon>
        <taxon>Cercophora</taxon>
    </lineage>
</organism>
<evidence type="ECO:0000256" key="2">
    <source>
        <dbReference type="ARBA" id="ARBA00004685"/>
    </source>
</evidence>
<protein>
    <submittedName>
        <fullName evidence="9">Uncharacterized protein</fullName>
    </submittedName>
</protein>
<evidence type="ECO:0000313" key="9">
    <source>
        <dbReference type="EMBL" id="KAK0648001.1"/>
    </source>
</evidence>
<evidence type="ECO:0000256" key="7">
    <source>
        <dbReference type="ARBA" id="ARBA00023180"/>
    </source>
</evidence>